<dbReference type="Proteomes" id="UP000189670">
    <property type="component" value="Unassembled WGS sequence"/>
</dbReference>
<gene>
    <name evidence="1" type="ORF">OMM_06080</name>
</gene>
<reference evidence="2" key="1">
    <citation type="submission" date="2012-11" db="EMBL/GenBank/DDBJ databases">
        <authorList>
            <person name="Lucero-Rivera Y.E."/>
            <person name="Tovar-Ramirez D."/>
        </authorList>
    </citation>
    <scope>NUCLEOTIDE SEQUENCE [LARGE SCALE GENOMIC DNA]</scope>
    <source>
        <strain evidence="2">Araruama</strain>
    </source>
</reference>
<accession>A0A1V1NRX1</accession>
<evidence type="ECO:0000313" key="2">
    <source>
        <dbReference type="Proteomes" id="UP000189670"/>
    </source>
</evidence>
<proteinExistence type="predicted"/>
<dbReference type="AlphaFoldDB" id="A0A1V1NRX1"/>
<dbReference type="EMBL" id="ATBP01002931">
    <property type="protein sequence ID" value="ETR65330.1"/>
    <property type="molecule type" value="Genomic_DNA"/>
</dbReference>
<name>A0A1V1NRX1_9BACT</name>
<organism evidence="1 2">
    <name type="scientific">Candidatus Magnetoglobus multicellularis str. Araruama</name>
    <dbReference type="NCBI Taxonomy" id="890399"/>
    <lineage>
        <taxon>Bacteria</taxon>
        <taxon>Pseudomonadati</taxon>
        <taxon>Thermodesulfobacteriota</taxon>
        <taxon>Desulfobacteria</taxon>
        <taxon>Desulfobacterales</taxon>
        <taxon>Desulfobacteraceae</taxon>
        <taxon>Candidatus Magnetoglobus</taxon>
    </lineage>
</organism>
<evidence type="ECO:0000313" key="1">
    <source>
        <dbReference type="EMBL" id="ETR65330.1"/>
    </source>
</evidence>
<comment type="caution">
    <text evidence="1">The sequence shown here is derived from an EMBL/GenBank/DDBJ whole genome shotgun (WGS) entry which is preliminary data.</text>
</comment>
<protein>
    <submittedName>
        <fullName evidence="1">Uncharacterized protein</fullName>
    </submittedName>
</protein>
<sequence>MIWKYLGGSMFEISSVLGKLISQAKNNCVETDAIKQEIDHLITINCGKFEHYVKLNKQKFQLVKQILSIQEKKQCFLQRDLYKLVSEQLYSDDDLSGKLNNLVRMNILAFNPTTSAYALQGNALYYGLRQYIQRVTNSESIEVFN</sequence>